<evidence type="ECO:0000256" key="1">
    <source>
        <dbReference type="SAM" id="MobiDB-lite"/>
    </source>
</evidence>
<organism evidence="2 3">
    <name type="scientific">Rhizoctonia solani</name>
    <dbReference type="NCBI Taxonomy" id="456999"/>
    <lineage>
        <taxon>Eukaryota</taxon>
        <taxon>Fungi</taxon>
        <taxon>Dikarya</taxon>
        <taxon>Basidiomycota</taxon>
        <taxon>Agaricomycotina</taxon>
        <taxon>Agaricomycetes</taxon>
        <taxon>Cantharellales</taxon>
        <taxon>Ceratobasidiaceae</taxon>
        <taxon>Rhizoctonia</taxon>
    </lineage>
</organism>
<name>A0A0K6G883_9AGAM</name>
<keyword evidence="3" id="KW-1185">Reference proteome</keyword>
<evidence type="ECO:0000313" key="2">
    <source>
        <dbReference type="EMBL" id="CUA74690.1"/>
    </source>
</evidence>
<feature type="region of interest" description="Disordered" evidence="1">
    <location>
        <begin position="59"/>
        <end position="82"/>
    </location>
</feature>
<reference evidence="2 3" key="1">
    <citation type="submission" date="2015-07" db="EMBL/GenBank/DDBJ databases">
        <authorList>
            <person name="Noorani M."/>
        </authorList>
    </citation>
    <scope>NUCLEOTIDE SEQUENCE [LARGE SCALE GENOMIC DNA]</scope>
    <source>
        <strain evidence="2">BBA 69670</strain>
    </source>
</reference>
<proteinExistence type="predicted"/>
<dbReference type="EMBL" id="CYGV01001478">
    <property type="protein sequence ID" value="CUA74690.1"/>
    <property type="molecule type" value="Genomic_DNA"/>
</dbReference>
<dbReference type="Proteomes" id="UP000044841">
    <property type="component" value="Unassembled WGS sequence"/>
</dbReference>
<protein>
    <submittedName>
        <fullName evidence="2">Uncharacterized protein</fullName>
    </submittedName>
</protein>
<evidence type="ECO:0000313" key="3">
    <source>
        <dbReference type="Proteomes" id="UP000044841"/>
    </source>
</evidence>
<dbReference type="AlphaFoldDB" id="A0A0K6G883"/>
<sequence>MSQFYQISGRPILGQNKSQAVRDALSNAPNRKQPAYKGKGGRAEMTTLEFVSPNGAPCEERIEETSAEQSAQPKDINVYREG</sequence>
<accession>A0A0K6G883</accession>
<gene>
    <name evidence="2" type="ORF">RSOLAG22IIIB_05657</name>
</gene>